<keyword evidence="14" id="KW-1185">Reference proteome</keyword>
<dbReference type="InterPro" id="IPR032675">
    <property type="entry name" value="LRR_dom_sf"/>
</dbReference>
<dbReference type="FunFam" id="2.40.290.10:FF:000009">
    <property type="entry name" value="ATP-dependent DNA helicase II subunit 2"/>
    <property type="match status" value="1"/>
</dbReference>
<dbReference type="PANTHER" id="PTHR12604:SF4">
    <property type="entry name" value="X-RAY REPAIR CROSS-COMPLEMENTING PROTEIN 5"/>
    <property type="match status" value="1"/>
</dbReference>
<dbReference type="Gene3D" id="3.40.50.410">
    <property type="entry name" value="von Willebrand factor, type A domain"/>
    <property type="match status" value="1"/>
</dbReference>
<dbReference type="RefSeq" id="XP_002287750.1">
    <property type="nucleotide sequence ID" value="XM_002287714.1"/>
</dbReference>
<evidence type="ECO:0000256" key="10">
    <source>
        <dbReference type="ARBA" id="ARBA00023242"/>
    </source>
</evidence>
<dbReference type="Proteomes" id="UP000001449">
    <property type="component" value="Chromosome 2"/>
</dbReference>
<evidence type="ECO:0000256" key="2">
    <source>
        <dbReference type="ARBA" id="ARBA00022741"/>
    </source>
</evidence>
<evidence type="ECO:0000259" key="12">
    <source>
        <dbReference type="Pfam" id="PF02735"/>
    </source>
</evidence>
<keyword evidence="10" id="KW-0539">Nucleus</keyword>
<keyword evidence="8" id="KW-0233">DNA recombination</keyword>
<dbReference type="KEGG" id="tps:THAPSDRAFT_21220"/>
<feature type="compositionally biased region" description="Low complexity" evidence="11">
    <location>
        <begin position="24"/>
        <end position="34"/>
    </location>
</feature>
<dbReference type="InterPro" id="IPR006164">
    <property type="entry name" value="DNA_bd_Ku70/Ku80"/>
</dbReference>
<evidence type="ECO:0000256" key="8">
    <source>
        <dbReference type="ARBA" id="ARBA00023172"/>
    </source>
</evidence>
<dbReference type="GO" id="GO:0006303">
    <property type="term" value="P:double-strand break repair via nonhomologous end joining"/>
    <property type="evidence" value="ECO:0000318"/>
    <property type="project" value="GO_Central"/>
</dbReference>
<dbReference type="InterPro" id="IPR036465">
    <property type="entry name" value="vWFA_dom_sf"/>
</dbReference>
<dbReference type="eggNOG" id="KOG2326">
    <property type="taxonomic scope" value="Eukaryota"/>
</dbReference>
<comment type="subcellular location">
    <subcellularLocation>
        <location evidence="1">Nucleus</location>
    </subcellularLocation>
</comment>
<proteinExistence type="predicted"/>
<evidence type="ECO:0000256" key="6">
    <source>
        <dbReference type="ARBA" id="ARBA00022840"/>
    </source>
</evidence>
<evidence type="ECO:0000313" key="13">
    <source>
        <dbReference type="EMBL" id="EED95193.1"/>
    </source>
</evidence>
<evidence type="ECO:0000256" key="7">
    <source>
        <dbReference type="ARBA" id="ARBA00023125"/>
    </source>
</evidence>
<protein>
    <recommendedName>
        <fullName evidence="12">Ku domain-containing protein</fullName>
    </recommendedName>
</protein>
<keyword evidence="3" id="KW-0227">DNA damage</keyword>
<dbReference type="GO" id="GO:0043564">
    <property type="term" value="C:Ku70:Ku80 complex"/>
    <property type="evidence" value="ECO:0000318"/>
    <property type="project" value="GO_Central"/>
</dbReference>
<dbReference type="Gene3D" id="2.40.290.10">
    <property type="match status" value="1"/>
</dbReference>
<keyword evidence="7" id="KW-0238">DNA-binding</keyword>
<dbReference type="InterPro" id="IPR016194">
    <property type="entry name" value="SPOC-like_C_dom_sf"/>
</dbReference>
<feature type="region of interest" description="Disordered" evidence="11">
    <location>
        <begin position="21"/>
        <end position="46"/>
    </location>
</feature>
<dbReference type="GO" id="GO:0000723">
    <property type="term" value="P:telomere maintenance"/>
    <property type="evidence" value="ECO:0000318"/>
    <property type="project" value="GO_Central"/>
</dbReference>
<name>B8BTZ8_THAPS</name>
<keyword evidence="6" id="KW-0067">ATP-binding</keyword>
<dbReference type="STRING" id="35128.B8BTZ8"/>
<dbReference type="GO" id="GO:0016787">
    <property type="term" value="F:hydrolase activity"/>
    <property type="evidence" value="ECO:0007669"/>
    <property type="project" value="UniProtKB-KW"/>
</dbReference>
<evidence type="ECO:0000256" key="9">
    <source>
        <dbReference type="ARBA" id="ARBA00023204"/>
    </source>
</evidence>
<reference evidence="13 14" key="2">
    <citation type="journal article" date="2008" name="Nature">
        <title>The Phaeodactylum genome reveals the evolutionary history of diatom genomes.</title>
        <authorList>
            <person name="Bowler C."/>
            <person name="Allen A.E."/>
            <person name="Badger J.H."/>
            <person name="Grimwood J."/>
            <person name="Jabbari K."/>
            <person name="Kuo A."/>
            <person name="Maheswari U."/>
            <person name="Martens C."/>
            <person name="Maumus F."/>
            <person name="Otillar R.P."/>
            <person name="Rayko E."/>
            <person name="Salamov A."/>
            <person name="Vandepoele K."/>
            <person name="Beszteri B."/>
            <person name="Gruber A."/>
            <person name="Heijde M."/>
            <person name="Katinka M."/>
            <person name="Mock T."/>
            <person name="Valentin K."/>
            <person name="Verret F."/>
            <person name="Berges J.A."/>
            <person name="Brownlee C."/>
            <person name="Cadoret J.P."/>
            <person name="Chiovitti A."/>
            <person name="Choi C.J."/>
            <person name="Coesel S."/>
            <person name="De Martino A."/>
            <person name="Detter J.C."/>
            <person name="Durkin C."/>
            <person name="Falciatore A."/>
            <person name="Fournet J."/>
            <person name="Haruta M."/>
            <person name="Huysman M.J."/>
            <person name="Jenkins B.D."/>
            <person name="Jiroutova K."/>
            <person name="Jorgensen R.E."/>
            <person name="Joubert Y."/>
            <person name="Kaplan A."/>
            <person name="Kroger N."/>
            <person name="Kroth P.G."/>
            <person name="La Roche J."/>
            <person name="Lindquist E."/>
            <person name="Lommer M."/>
            <person name="Martin-Jezequel V."/>
            <person name="Lopez P.J."/>
            <person name="Lucas S."/>
            <person name="Mangogna M."/>
            <person name="McGinnis K."/>
            <person name="Medlin L.K."/>
            <person name="Montsant A."/>
            <person name="Oudot-Le Secq M.P."/>
            <person name="Napoli C."/>
            <person name="Obornik M."/>
            <person name="Parker M.S."/>
            <person name="Petit J.L."/>
            <person name="Porcel B.M."/>
            <person name="Poulsen N."/>
            <person name="Robison M."/>
            <person name="Rychlewski L."/>
            <person name="Rynearson T.A."/>
            <person name="Schmutz J."/>
            <person name="Shapiro H."/>
            <person name="Siaut M."/>
            <person name="Stanley M."/>
            <person name="Sussman M.R."/>
            <person name="Taylor A.R."/>
            <person name="Vardi A."/>
            <person name="von Dassow P."/>
            <person name="Vyverman W."/>
            <person name="Willis A."/>
            <person name="Wyrwicz L.S."/>
            <person name="Rokhsar D.S."/>
            <person name="Weissenbach J."/>
            <person name="Armbrust E.V."/>
            <person name="Green B.R."/>
            <person name="Van de Peer Y."/>
            <person name="Grigoriev I.V."/>
        </authorList>
    </citation>
    <scope>NUCLEOTIDE SEQUENCE [LARGE SCALE GENOMIC DNA]</scope>
    <source>
        <strain evidence="13 14">CCMP1335</strain>
    </source>
</reference>
<feature type="region of interest" description="Disordered" evidence="11">
    <location>
        <begin position="677"/>
        <end position="704"/>
    </location>
</feature>
<evidence type="ECO:0000256" key="11">
    <source>
        <dbReference type="SAM" id="MobiDB-lite"/>
    </source>
</evidence>
<dbReference type="GO" id="GO:0042162">
    <property type="term" value="F:telomeric DNA binding"/>
    <property type="evidence" value="ECO:0000318"/>
    <property type="project" value="GO_Central"/>
</dbReference>
<dbReference type="GeneID" id="7450193"/>
<keyword evidence="4" id="KW-0378">Hydrolase</keyword>
<dbReference type="PANTHER" id="PTHR12604">
    <property type="entry name" value="KU AUTOANTIGEN DNA HELICASE"/>
    <property type="match status" value="1"/>
</dbReference>
<dbReference type="GO" id="GO:0006310">
    <property type="term" value="P:DNA recombination"/>
    <property type="evidence" value="ECO:0007669"/>
    <property type="project" value="UniProtKB-KW"/>
</dbReference>
<evidence type="ECO:0000256" key="1">
    <source>
        <dbReference type="ARBA" id="ARBA00004123"/>
    </source>
</evidence>
<dbReference type="InParanoid" id="B8BTZ8"/>
<feature type="compositionally biased region" description="Low complexity" evidence="11">
    <location>
        <begin position="691"/>
        <end position="700"/>
    </location>
</feature>
<organism evidence="13 14">
    <name type="scientific">Thalassiosira pseudonana</name>
    <name type="common">Marine diatom</name>
    <name type="synonym">Cyclotella nana</name>
    <dbReference type="NCBI Taxonomy" id="35128"/>
    <lineage>
        <taxon>Eukaryota</taxon>
        <taxon>Sar</taxon>
        <taxon>Stramenopiles</taxon>
        <taxon>Ochrophyta</taxon>
        <taxon>Bacillariophyta</taxon>
        <taxon>Coscinodiscophyceae</taxon>
        <taxon>Thalassiosirophycidae</taxon>
        <taxon>Thalassiosirales</taxon>
        <taxon>Thalassiosiraceae</taxon>
        <taxon>Thalassiosira</taxon>
    </lineage>
</organism>
<dbReference type="SUPFAM" id="SSF52047">
    <property type="entry name" value="RNI-like"/>
    <property type="match status" value="1"/>
</dbReference>
<evidence type="ECO:0000256" key="4">
    <source>
        <dbReference type="ARBA" id="ARBA00022801"/>
    </source>
</evidence>
<sequence>MSGKEAIVFILDSNHSMNAPYPPGGYTTTSTSPSAVGGNPPSPIKSNPTAINVDEYDDATVDLETQSTRLSSAKDSILAKISELAFRSKTNEVGVVVLKTKRTHHHMFLSDAADDGLSKLFRSSSSRMDNYYDDDDDENPPFPNLVEFNLNRPSPHLLRDIHSIQSTTTPHPSSSSTIQGDFCDGIILAADTLYRRTAGKKYIRKIILFTDAEHEVRIDGEQLETVLSGLEKMDCSLEVVGIGFDVENTGSFRIKEEEKVEGDEGEGDEDGDGGADSDENDVEEETDVKEEGDADGDNLKMDVGQSENDIKLLIKRENEKLLVSLAQQTGGCVMAANGQDISALLETNDPRNNEGMTKSIRGKFILSKYVDAATIPYLKREAYVLDSTTGLPQRDGLGELITCGVDRNTTHWIEEDPDVPNEGLLEVPLDSRTDAYRFGSDLIPVGKMDMLGIKAAFASPRSIEMIGYISKRDVISSGLCMGPAYVVLGGKESKKSRGAIAALSLAMEEKGVWGFCRFVKSVNGDPCIGVLIPKLVGSDGGNGEGGRFLALLQLPFADDISHISTPAVPAENWGDDKEAKACDSLVESMMLEDDELDSTTISSPSIQAYHRMITHFAMDPLTGEVELNGDLPEEKILMASHASPLCELGVVKSLSMKASNQINAFLETFPREKIALDGDKKENKKHWGDDSQTSSSSPSSIRLGPQLMNRSSSLDVIPPHNQLVPYWSLLSKAFEERNTIDMWIVADALSMAFKSHPCLQSVTLDRCKVGNDTRVLATLLNGMKHVKTISLKGNNITSEGAHIIAHFLDGNACSTHVHLDDNPIKDDATFSFASALKQNTTLRFLGLNNTEISELGNIILRRALFDTSSLNSVADSNHDCVISIDWSSLALGWKIPDINGKRSWSKERKVKAKILLALCIMNEVPLKLSYFDEVPLEIMPYILAMIQEHIVDDGHGWYYRYLSGGVITEDEAKQKKTAFEIKSLNRLFHTLKGWHRDHDFCEL</sequence>
<feature type="compositionally biased region" description="Acidic residues" evidence="11">
    <location>
        <begin position="259"/>
        <end position="296"/>
    </location>
</feature>
<evidence type="ECO:0000256" key="3">
    <source>
        <dbReference type="ARBA" id="ARBA00022763"/>
    </source>
</evidence>
<accession>B8BTZ8</accession>
<feature type="compositionally biased region" description="Basic and acidic residues" evidence="11">
    <location>
        <begin position="677"/>
        <end position="689"/>
    </location>
</feature>
<dbReference type="Pfam" id="PF02735">
    <property type="entry name" value="Ku"/>
    <property type="match status" value="1"/>
</dbReference>
<feature type="region of interest" description="Disordered" evidence="11">
    <location>
        <begin position="253"/>
        <end position="302"/>
    </location>
</feature>
<keyword evidence="5" id="KW-0347">Helicase</keyword>
<dbReference type="SUPFAM" id="SSF53300">
    <property type="entry name" value="vWA-like"/>
    <property type="match status" value="1"/>
</dbReference>
<dbReference type="HOGENOM" id="CLU_299264_0_0_1"/>
<dbReference type="AlphaFoldDB" id="B8BTZ8"/>
<feature type="domain" description="Ku" evidence="12">
    <location>
        <begin position="418"/>
        <end position="564"/>
    </location>
</feature>
<dbReference type="SUPFAM" id="SSF100939">
    <property type="entry name" value="SPOC domain-like"/>
    <property type="match status" value="1"/>
</dbReference>
<keyword evidence="2" id="KW-0547">Nucleotide-binding</keyword>
<dbReference type="Gene3D" id="3.80.10.10">
    <property type="entry name" value="Ribonuclease Inhibitor"/>
    <property type="match status" value="1"/>
</dbReference>
<gene>
    <name evidence="13" type="ORF">THAPSDRAFT_21220</name>
</gene>
<evidence type="ECO:0000313" key="14">
    <source>
        <dbReference type="Proteomes" id="UP000001449"/>
    </source>
</evidence>
<keyword evidence="9" id="KW-0234">DNA repair</keyword>
<reference evidence="13 14" key="1">
    <citation type="journal article" date="2004" name="Science">
        <title>The genome of the diatom Thalassiosira pseudonana: ecology, evolution, and metabolism.</title>
        <authorList>
            <person name="Armbrust E.V."/>
            <person name="Berges J.A."/>
            <person name="Bowler C."/>
            <person name="Green B.R."/>
            <person name="Martinez D."/>
            <person name="Putnam N.H."/>
            <person name="Zhou S."/>
            <person name="Allen A.E."/>
            <person name="Apt K.E."/>
            <person name="Bechner M."/>
            <person name="Brzezinski M.A."/>
            <person name="Chaal B.K."/>
            <person name="Chiovitti A."/>
            <person name="Davis A.K."/>
            <person name="Demarest M.S."/>
            <person name="Detter J.C."/>
            <person name="Glavina T."/>
            <person name="Goodstein D."/>
            <person name="Hadi M.Z."/>
            <person name="Hellsten U."/>
            <person name="Hildebrand M."/>
            <person name="Jenkins B.D."/>
            <person name="Jurka J."/>
            <person name="Kapitonov V.V."/>
            <person name="Kroger N."/>
            <person name="Lau W.W."/>
            <person name="Lane T.W."/>
            <person name="Larimer F.W."/>
            <person name="Lippmeier J.C."/>
            <person name="Lucas S."/>
            <person name="Medina M."/>
            <person name="Montsant A."/>
            <person name="Obornik M."/>
            <person name="Parker M.S."/>
            <person name="Palenik B."/>
            <person name="Pazour G.J."/>
            <person name="Richardson P.M."/>
            <person name="Rynearson T.A."/>
            <person name="Saito M.A."/>
            <person name="Schwartz D.C."/>
            <person name="Thamatrakoln K."/>
            <person name="Valentin K."/>
            <person name="Vardi A."/>
            <person name="Wilkerson F.P."/>
            <person name="Rokhsar D.S."/>
        </authorList>
    </citation>
    <scope>NUCLEOTIDE SEQUENCE [LARGE SCALE GENOMIC DNA]</scope>
    <source>
        <strain evidence="13 14">CCMP1335</strain>
    </source>
</reference>
<dbReference type="GO" id="GO:0005524">
    <property type="term" value="F:ATP binding"/>
    <property type="evidence" value="ECO:0007669"/>
    <property type="project" value="UniProtKB-KW"/>
</dbReference>
<dbReference type="EMBL" id="CM000639">
    <property type="protein sequence ID" value="EED95193.1"/>
    <property type="molecule type" value="Genomic_DNA"/>
</dbReference>
<dbReference type="GO" id="GO:0004386">
    <property type="term" value="F:helicase activity"/>
    <property type="evidence" value="ECO:0007669"/>
    <property type="project" value="UniProtKB-KW"/>
</dbReference>
<evidence type="ECO:0000256" key="5">
    <source>
        <dbReference type="ARBA" id="ARBA00022806"/>
    </source>
</evidence>
<dbReference type="PaxDb" id="35128-Thaps21220"/>